<keyword evidence="3" id="KW-1185">Reference proteome</keyword>
<dbReference type="OrthoDB" id="422106at2759"/>
<sequence length="390" mass="44198">MDNIPEDVTPIELDTLPYDDNVPYEDQLQAQPEPPTLADRIGRSKVYLLSESSVSRVGKRKRGEEEVQVDIEPEDSDMDEDMSHRGNAILLRGSPISHLPTSRIFAYAAHFEATPMGLEWVDDNTCVLVFETKSGAQAALGLLRKTPDEVPDIEGFLTAKSIPMTFWPPEERISASLGKGEGLKGIIRMRWARHDDAKKKGARLESQFYKKHGIDAGKEVSKPSNPLSWIEDAEPTRETLEPSKRRRLDDAFVRAQLDDDLDAFLREDSGEELVPPSPPSKMRSDYIGADGRTLLERTSEIRAHPGHTLASRITADLPRRARQRGEEENGLSVRVGRSQRERKTSRDRSGRDRSGRRRRGRGEERERVPRKTKTQQELDDELDAFLNQRD</sequence>
<organism evidence="2 3">
    <name type="scientific">Bondarzewia mesenterica</name>
    <dbReference type="NCBI Taxonomy" id="1095465"/>
    <lineage>
        <taxon>Eukaryota</taxon>
        <taxon>Fungi</taxon>
        <taxon>Dikarya</taxon>
        <taxon>Basidiomycota</taxon>
        <taxon>Agaricomycotina</taxon>
        <taxon>Agaricomycetes</taxon>
        <taxon>Russulales</taxon>
        <taxon>Bondarzewiaceae</taxon>
        <taxon>Bondarzewia</taxon>
    </lineage>
</organism>
<feature type="region of interest" description="Disordered" evidence="1">
    <location>
        <begin position="216"/>
        <end position="243"/>
    </location>
</feature>
<dbReference type="Proteomes" id="UP000310158">
    <property type="component" value="Unassembled WGS sequence"/>
</dbReference>
<evidence type="ECO:0000313" key="2">
    <source>
        <dbReference type="EMBL" id="THH20267.1"/>
    </source>
</evidence>
<feature type="compositionally biased region" description="Basic and acidic residues" evidence="1">
    <location>
        <begin position="234"/>
        <end position="243"/>
    </location>
</feature>
<name>A0A4S4M6G4_9AGAM</name>
<evidence type="ECO:0000313" key="3">
    <source>
        <dbReference type="Proteomes" id="UP000310158"/>
    </source>
</evidence>
<feature type="region of interest" description="Disordered" evidence="1">
    <location>
        <begin position="267"/>
        <end position="286"/>
    </location>
</feature>
<gene>
    <name evidence="2" type="ORF">EW146_g1057</name>
</gene>
<dbReference type="GO" id="GO:0003729">
    <property type="term" value="F:mRNA binding"/>
    <property type="evidence" value="ECO:0007669"/>
    <property type="project" value="InterPro"/>
</dbReference>
<evidence type="ECO:0008006" key="4">
    <source>
        <dbReference type="Google" id="ProtNLM"/>
    </source>
</evidence>
<feature type="compositionally biased region" description="Basic and acidic residues" evidence="1">
    <location>
        <begin position="338"/>
        <end position="353"/>
    </location>
</feature>
<evidence type="ECO:0000256" key="1">
    <source>
        <dbReference type="SAM" id="MobiDB-lite"/>
    </source>
</evidence>
<dbReference type="GO" id="GO:0000340">
    <property type="term" value="F:RNA 7-methylguanosine cap binding"/>
    <property type="evidence" value="ECO:0007669"/>
    <property type="project" value="InterPro"/>
</dbReference>
<feature type="compositionally biased region" description="Basic and acidic residues" evidence="1">
    <location>
        <begin position="317"/>
        <end position="327"/>
    </location>
</feature>
<feature type="region of interest" description="Disordered" evidence="1">
    <location>
        <begin position="1"/>
        <end position="41"/>
    </location>
</feature>
<comment type="caution">
    <text evidence="2">The sequence shown here is derived from an EMBL/GenBank/DDBJ whole genome shotgun (WGS) entry which is preliminary data.</text>
</comment>
<dbReference type="Pfam" id="PF10309">
    <property type="entry name" value="NCBP3"/>
    <property type="match status" value="1"/>
</dbReference>
<dbReference type="AlphaFoldDB" id="A0A4S4M6G4"/>
<dbReference type="EMBL" id="SGPL01000025">
    <property type="protein sequence ID" value="THH20267.1"/>
    <property type="molecule type" value="Genomic_DNA"/>
</dbReference>
<feature type="region of interest" description="Disordered" evidence="1">
    <location>
        <begin position="299"/>
        <end position="390"/>
    </location>
</feature>
<accession>A0A4S4M6G4</accession>
<protein>
    <recommendedName>
        <fullName evidence="4">Chromatin target of PRMT1 protein C-terminal domain-containing protein</fullName>
    </recommendedName>
</protein>
<dbReference type="InterPro" id="IPR019416">
    <property type="entry name" value="NCBP3"/>
</dbReference>
<proteinExistence type="predicted"/>
<reference evidence="2 3" key="1">
    <citation type="submission" date="2019-02" db="EMBL/GenBank/DDBJ databases">
        <title>Genome sequencing of the rare red list fungi Bondarzewia mesenterica.</title>
        <authorList>
            <person name="Buettner E."/>
            <person name="Kellner H."/>
        </authorList>
    </citation>
    <scope>NUCLEOTIDE SEQUENCE [LARGE SCALE GENOMIC DNA]</scope>
    <source>
        <strain evidence="2 3">DSM 108281</strain>
    </source>
</reference>